<comment type="caution">
    <text evidence="2">The sequence shown here is derived from an EMBL/GenBank/DDBJ whole genome shotgun (WGS) entry which is preliminary data.</text>
</comment>
<dbReference type="PANTHER" id="PTHR43767">
    <property type="entry name" value="LONG-CHAIN-FATTY-ACID--COA LIGASE"/>
    <property type="match status" value="1"/>
</dbReference>
<protein>
    <submittedName>
        <fullName evidence="2">AMP-binding protein</fullName>
    </submittedName>
</protein>
<evidence type="ECO:0000259" key="1">
    <source>
        <dbReference type="Pfam" id="PF00501"/>
    </source>
</evidence>
<dbReference type="RefSeq" id="WP_282541731.1">
    <property type="nucleotide sequence ID" value="NZ_JASCIQ010000006.1"/>
</dbReference>
<organism evidence="2 3">
    <name type="scientific">Streptomyces cavernicola</name>
    <dbReference type="NCBI Taxonomy" id="3043613"/>
    <lineage>
        <taxon>Bacteria</taxon>
        <taxon>Bacillati</taxon>
        <taxon>Actinomycetota</taxon>
        <taxon>Actinomycetes</taxon>
        <taxon>Kitasatosporales</taxon>
        <taxon>Streptomycetaceae</taxon>
        <taxon>Streptomyces</taxon>
    </lineage>
</organism>
<evidence type="ECO:0000313" key="2">
    <source>
        <dbReference type="EMBL" id="MDI3403786.1"/>
    </source>
</evidence>
<keyword evidence="3" id="KW-1185">Reference proteome</keyword>
<reference evidence="2 3" key="1">
    <citation type="submission" date="2023-05" db="EMBL/GenBank/DDBJ databases">
        <title>Draft genome sequence of Streptomyces sp. B-S-A6 isolated from a cave soil in Thailand.</title>
        <authorList>
            <person name="Chamroensaksri N."/>
            <person name="Muangham S."/>
        </authorList>
    </citation>
    <scope>NUCLEOTIDE SEQUENCE [LARGE SCALE GENOMIC DNA]</scope>
    <source>
        <strain evidence="2 3">B-S-A6</strain>
    </source>
</reference>
<feature type="domain" description="AMP-dependent synthetase/ligase" evidence="1">
    <location>
        <begin position="34"/>
        <end position="407"/>
    </location>
</feature>
<dbReference type="InterPro" id="IPR000873">
    <property type="entry name" value="AMP-dep_synth/lig_dom"/>
</dbReference>
<sequence>MLDGCTPWPEEFVDRYWAAGHWSGCTLDNLLRLWALDHGPRTALVHGATRLTYANLDRRADRMAAGFRLRGIRPRQRVVVQLPNVPEFVVALFGLLRAGAVPVLLPLSYEAPEVARVVRLTEAVGYVCPTAYNGVDHMATAAAIAAQGPYLRRVFTFDPPGASAYGGGLRTDVSGCHYAPLGSVDAPPEPAPPLGADDVAFLLPCDDSTAAPTLVPRTHDDYAYQARAAADAAALTADDVYLAALPAASAFGLGGPGVIGTLCVGGTVVLAEDADPGVCLPAVERERVTVTSLTPAAVDHWMSQLPAVRADLNSLRLVQVGGGPLPYATAQRIGTTLGCGLQQVHGTAAGPLTLTRLSDAYETVLGTQGRPLSPDDEIRIVDAHGSDVPPGEPGELLFRGPYTPRGHYRAPEHDARAFTPDGFLRTGTAARVLPDGTVLLL</sequence>
<dbReference type="Pfam" id="PF00501">
    <property type="entry name" value="AMP-binding"/>
    <property type="match status" value="1"/>
</dbReference>
<dbReference type="PANTHER" id="PTHR43767:SF1">
    <property type="entry name" value="NONRIBOSOMAL PEPTIDE SYNTHASE PES1 (EUROFUNG)-RELATED"/>
    <property type="match status" value="1"/>
</dbReference>
<dbReference type="Gene3D" id="3.40.50.980">
    <property type="match status" value="2"/>
</dbReference>
<evidence type="ECO:0000313" key="3">
    <source>
        <dbReference type="Proteomes" id="UP001223978"/>
    </source>
</evidence>
<proteinExistence type="predicted"/>
<dbReference type="Proteomes" id="UP001223978">
    <property type="component" value="Unassembled WGS sequence"/>
</dbReference>
<dbReference type="InterPro" id="IPR050237">
    <property type="entry name" value="ATP-dep_AMP-bd_enzyme"/>
</dbReference>
<dbReference type="EMBL" id="JASCIQ010000006">
    <property type="protein sequence ID" value="MDI3403786.1"/>
    <property type="molecule type" value="Genomic_DNA"/>
</dbReference>
<dbReference type="Gene3D" id="2.30.38.10">
    <property type="entry name" value="Luciferase, Domain 3"/>
    <property type="match status" value="1"/>
</dbReference>
<accession>A0ABT6S6Q3</accession>
<name>A0ABT6S6Q3_9ACTN</name>
<dbReference type="SUPFAM" id="SSF56801">
    <property type="entry name" value="Acetyl-CoA synthetase-like"/>
    <property type="match status" value="1"/>
</dbReference>
<gene>
    <name evidence="2" type="ORF">QIS96_08105</name>
</gene>